<evidence type="ECO:0000259" key="1">
    <source>
        <dbReference type="Pfam" id="PF01814"/>
    </source>
</evidence>
<proteinExistence type="predicted"/>
<dbReference type="InterPro" id="IPR012312">
    <property type="entry name" value="Hemerythrin-like"/>
</dbReference>
<protein>
    <recommendedName>
        <fullName evidence="1">Hemerythrin-like domain-containing protein</fullName>
    </recommendedName>
</protein>
<reference evidence="2 3" key="1">
    <citation type="submission" date="2019-07" db="EMBL/GenBank/DDBJ databases">
        <title>Whole genome shotgun sequence of Pseudonocardia sulfidoxydans NBRC 16205.</title>
        <authorList>
            <person name="Hosoyama A."/>
            <person name="Uohara A."/>
            <person name="Ohji S."/>
            <person name="Ichikawa N."/>
        </authorList>
    </citation>
    <scope>NUCLEOTIDE SEQUENCE [LARGE SCALE GENOMIC DNA]</scope>
    <source>
        <strain evidence="2 3">NBRC 16205</strain>
    </source>
</reference>
<evidence type="ECO:0000313" key="2">
    <source>
        <dbReference type="EMBL" id="GEL26754.1"/>
    </source>
</evidence>
<dbReference type="Gene3D" id="1.20.120.520">
    <property type="entry name" value="nmb1532 protein domain like"/>
    <property type="match status" value="1"/>
</dbReference>
<evidence type="ECO:0000313" key="3">
    <source>
        <dbReference type="Proteomes" id="UP000321685"/>
    </source>
</evidence>
<sequence>MTAATAITPDLLGLRLLHRAMRTELHRTTAMAERLADVRTGCSPKRAKAIDRWVRDLCAEIHHHHTAEDLDAWPVIAARAGAAVDLTELSDDHAALDPLLDRLRAASQALANGRPEEQPALAAELAAALRVIRDELDEHIEAEERDVFPIVEQYVPAAEWKAVEAAVQKRKGGPGVAFQVPRMVAVATPDELAAMRKVAGPVLVALLKVITPAYNRRVRLVFG</sequence>
<name>A0A511DSM6_9PSEU</name>
<gene>
    <name evidence="2" type="ORF">PSU4_57080</name>
</gene>
<dbReference type="Pfam" id="PF01814">
    <property type="entry name" value="Hemerythrin"/>
    <property type="match status" value="1"/>
</dbReference>
<accession>A0A511DSM6</accession>
<dbReference type="EMBL" id="BJVJ01000109">
    <property type="protein sequence ID" value="GEL26754.1"/>
    <property type="molecule type" value="Genomic_DNA"/>
</dbReference>
<organism evidence="2 3">
    <name type="scientific">Pseudonocardia sulfidoxydans NBRC 16205</name>
    <dbReference type="NCBI Taxonomy" id="1223511"/>
    <lineage>
        <taxon>Bacteria</taxon>
        <taxon>Bacillati</taxon>
        <taxon>Actinomycetota</taxon>
        <taxon>Actinomycetes</taxon>
        <taxon>Pseudonocardiales</taxon>
        <taxon>Pseudonocardiaceae</taxon>
        <taxon>Pseudonocardia</taxon>
    </lineage>
</organism>
<dbReference type="RefSeq" id="WP_222596432.1">
    <property type="nucleotide sequence ID" value="NZ_BJVJ01000109.1"/>
</dbReference>
<feature type="domain" description="Hemerythrin-like" evidence="1">
    <location>
        <begin position="15"/>
        <end position="150"/>
    </location>
</feature>
<dbReference type="CDD" id="cd12108">
    <property type="entry name" value="Hr-like"/>
    <property type="match status" value="1"/>
</dbReference>
<dbReference type="Proteomes" id="UP000321685">
    <property type="component" value="Unassembled WGS sequence"/>
</dbReference>
<dbReference type="AlphaFoldDB" id="A0A511DSM6"/>
<keyword evidence="3" id="KW-1185">Reference proteome</keyword>
<comment type="caution">
    <text evidence="2">The sequence shown here is derived from an EMBL/GenBank/DDBJ whole genome shotgun (WGS) entry which is preliminary data.</text>
</comment>